<feature type="transmembrane region" description="Helical" evidence="7">
    <location>
        <begin position="555"/>
        <end position="577"/>
    </location>
</feature>
<feature type="transmembrane region" description="Helical" evidence="7">
    <location>
        <begin position="376"/>
        <end position="395"/>
    </location>
</feature>
<proteinExistence type="inferred from homology"/>
<evidence type="ECO:0000256" key="1">
    <source>
        <dbReference type="ARBA" id="ARBA00004651"/>
    </source>
</evidence>
<dbReference type="CDD" id="cd17323">
    <property type="entry name" value="MFS_Tpo1_MDR_like"/>
    <property type="match status" value="1"/>
</dbReference>
<evidence type="ECO:0000313" key="9">
    <source>
        <dbReference type="EMBL" id="KZZ97158.1"/>
    </source>
</evidence>
<comment type="subcellular location">
    <subcellularLocation>
        <location evidence="1">Cell membrane</location>
        <topology evidence="1">Multi-pass membrane protein</topology>
    </subcellularLocation>
</comment>
<dbReference type="PANTHER" id="PTHR23502:SF7">
    <property type="entry name" value="DRUG_PROTON ANTIPORTER YHK8-RELATED"/>
    <property type="match status" value="1"/>
</dbReference>
<feature type="transmembrane region" description="Helical" evidence="7">
    <location>
        <begin position="144"/>
        <end position="164"/>
    </location>
</feature>
<dbReference type="OrthoDB" id="3561359at2759"/>
<comment type="similarity">
    <text evidence="2">Belongs to the major facilitator superfamily.</text>
</comment>
<feature type="domain" description="Major facilitator superfamily (MFS) profile" evidence="8">
    <location>
        <begin position="146"/>
        <end position="583"/>
    </location>
</feature>
<evidence type="ECO:0000259" key="8">
    <source>
        <dbReference type="PROSITE" id="PS50850"/>
    </source>
</evidence>
<feature type="transmembrane region" description="Helical" evidence="7">
    <location>
        <begin position="184"/>
        <end position="204"/>
    </location>
</feature>
<feature type="region of interest" description="Disordered" evidence="6">
    <location>
        <begin position="1"/>
        <end position="112"/>
    </location>
</feature>
<evidence type="ECO:0000256" key="4">
    <source>
        <dbReference type="ARBA" id="ARBA00022989"/>
    </source>
</evidence>
<accession>A0A168CYF7</accession>
<dbReference type="GO" id="GO:0042908">
    <property type="term" value="P:xenobiotic transport"/>
    <property type="evidence" value="ECO:0007669"/>
    <property type="project" value="UniProtKB-ARBA"/>
</dbReference>
<reference evidence="9 10" key="1">
    <citation type="journal article" date="2016" name="Genome Biol. Evol.">
        <title>Divergent and convergent evolution of fungal pathogenicity.</title>
        <authorList>
            <person name="Shang Y."/>
            <person name="Xiao G."/>
            <person name="Zheng P."/>
            <person name="Cen K."/>
            <person name="Zhan S."/>
            <person name="Wang C."/>
        </authorList>
    </citation>
    <scope>NUCLEOTIDE SEQUENCE [LARGE SCALE GENOMIC DNA]</scope>
    <source>
        <strain evidence="9 10">ARSEF 7405</strain>
    </source>
</reference>
<dbReference type="EMBL" id="AZGZ01000002">
    <property type="protein sequence ID" value="KZZ97158.1"/>
    <property type="molecule type" value="Genomic_DNA"/>
</dbReference>
<dbReference type="SUPFAM" id="SSF103473">
    <property type="entry name" value="MFS general substrate transporter"/>
    <property type="match status" value="1"/>
</dbReference>
<name>A0A168CYF7_9EURO</name>
<dbReference type="InterPro" id="IPR011701">
    <property type="entry name" value="MFS"/>
</dbReference>
<feature type="compositionally biased region" description="Basic and acidic residues" evidence="6">
    <location>
        <begin position="83"/>
        <end position="111"/>
    </location>
</feature>
<dbReference type="InterPro" id="IPR036259">
    <property type="entry name" value="MFS_trans_sf"/>
</dbReference>
<comment type="caution">
    <text evidence="9">The sequence shown here is derived from an EMBL/GenBank/DDBJ whole genome shotgun (WGS) entry which is preliminary data.</text>
</comment>
<dbReference type="Gene3D" id="1.20.1250.20">
    <property type="entry name" value="MFS general substrate transporter like domains"/>
    <property type="match status" value="1"/>
</dbReference>
<evidence type="ECO:0000256" key="2">
    <source>
        <dbReference type="ARBA" id="ARBA00008335"/>
    </source>
</evidence>
<evidence type="ECO:0000256" key="5">
    <source>
        <dbReference type="ARBA" id="ARBA00023136"/>
    </source>
</evidence>
<dbReference type="AlphaFoldDB" id="A0A168CYF7"/>
<feature type="transmembrane region" description="Helical" evidence="7">
    <location>
        <begin position="415"/>
        <end position="434"/>
    </location>
</feature>
<evidence type="ECO:0000256" key="6">
    <source>
        <dbReference type="SAM" id="MobiDB-lite"/>
    </source>
</evidence>
<evidence type="ECO:0000256" key="3">
    <source>
        <dbReference type="ARBA" id="ARBA00022692"/>
    </source>
</evidence>
<feature type="compositionally biased region" description="Polar residues" evidence="6">
    <location>
        <begin position="23"/>
        <end position="35"/>
    </location>
</feature>
<dbReference type="PANTHER" id="PTHR23502">
    <property type="entry name" value="MAJOR FACILITATOR SUPERFAMILY"/>
    <property type="match status" value="1"/>
</dbReference>
<dbReference type="PROSITE" id="PS00216">
    <property type="entry name" value="SUGAR_TRANSPORT_1"/>
    <property type="match status" value="1"/>
</dbReference>
<dbReference type="GO" id="GO:0022857">
    <property type="term" value="F:transmembrane transporter activity"/>
    <property type="evidence" value="ECO:0007669"/>
    <property type="project" value="InterPro"/>
</dbReference>
<dbReference type="GO" id="GO:0005886">
    <property type="term" value="C:plasma membrane"/>
    <property type="evidence" value="ECO:0007669"/>
    <property type="project" value="UniProtKB-SubCell"/>
</dbReference>
<feature type="transmembrane region" description="Helical" evidence="7">
    <location>
        <begin position="465"/>
        <end position="484"/>
    </location>
</feature>
<dbReference type="Pfam" id="PF07690">
    <property type="entry name" value="MFS_1"/>
    <property type="match status" value="1"/>
</dbReference>
<dbReference type="Proteomes" id="UP000242877">
    <property type="component" value="Unassembled WGS sequence"/>
</dbReference>
<feature type="compositionally biased region" description="Polar residues" evidence="6">
    <location>
        <begin position="46"/>
        <end position="55"/>
    </location>
</feature>
<feature type="transmembrane region" description="Helical" evidence="7">
    <location>
        <begin position="520"/>
        <end position="543"/>
    </location>
</feature>
<gene>
    <name evidence="9" type="ORF">AAP_00801</name>
</gene>
<keyword evidence="3 7" id="KW-0812">Transmembrane</keyword>
<evidence type="ECO:0000313" key="10">
    <source>
        <dbReference type="Proteomes" id="UP000242877"/>
    </source>
</evidence>
<feature type="transmembrane region" description="Helical" evidence="7">
    <location>
        <begin position="490"/>
        <end position="513"/>
    </location>
</feature>
<dbReference type="PROSITE" id="PS50850">
    <property type="entry name" value="MFS"/>
    <property type="match status" value="1"/>
</dbReference>
<dbReference type="GO" id="GO:0140115">
    <property type="term" value="P:export across plasma membrane"/>
    <property type="evidence" value="ECO:0007669"/>
    <property type="project" value="UniProtKB-ARBA"/>
</dbReference>
<evidence type="ECO:0000256" key="7">
    <source>
        <dbReference type="SAM" id="Phobius"/>
    </source>
</evidence>
<protein>
    <submittedName>
        <fullName evidence="9">Major facilitator superfamily domain, general substrate transporter</fullName>
    </submittedName>
</protein>
<organism evidence="9 10">
    <name type="scientific">Ascosphaera apis ARSEF 7405</name>
    <dbReference type="NCBI Taxonomy" id="392613"/>
    <lineage>
        <taxon>Eukaryota</taxon>
        <taxon>Fungi</taxon>
        <taxon>Dikarya</taxon>
        <taxon>Ascomycota</taxon>
        <taxon>Pezizomycotina</taxon>
        <taxon>Eurotiomycetes</taxon>
        <taxon>Eurotiomycetidae</taxon>
        <taxon>Onygenales</taxon>
        <taxon>Ascosphaeraceae</taxon>
        <taxon>Ascosphaera</taxon>
    </lineage>
</organism>
<dbReference type="InterPro" id="IPR005829">
    <property type="entry name" value="Sugar_transporter_CS"/>
</dbReference>
<dbReference type="VEuPathDB" id="FungiDB:AAP_00801"/>
<keyword evidence="5 7" id="KW-0472">Membrane</keyword>
<dbReference type="FunFam" id="1.20.1250.20:FF:000082">
    <property type="entry name" value="MFS multidrug transporter, putative"/>
    <property type="match status" value="1"/>
</dbReference>
<feature type="transmembrane region" description="Helical" evidence="7">
    <location>
        <begin position="211"/>
        <end position="229"/>
    </location>
</feature>
<keyword evidence="10" id="KW-1185">Reference proteome</keyword>
<dbReference type="InterPro" id="IPR020846">
    <property type="entry name" value="MFS_dom"/>
</dbReference>
<sequence length="593" mass="66304">MAALEPNHSQSASNRAEHVPATAQDSFTDGSSEADVSSYHEKAEESQATSRSEYNNLLHPLRSSRSQRDSRSLQRSGSLSREPTTERSLHAVDDDALAEERRDLERTESQLKGEPISSEDEFLVVFESEDDPLNPRSLPLWRKWACVLTLALGAIAVTCQSSIYTTTYEQIIPKFHTNREVATIGLSSFIFGMGIGPLFLAPLSEFYGRRYVYIISFAVFTVFLVPCAVAKNLATLIVCRFFDGLAGSAFLSVAGGSVGDLFNREQIAFPMMIYTASPFVGPELGPLLGGFINQYTLWRWTFYVMLIWSGAVLTAIVIFVPETYHPVLLRKKACQMRKDTGDERWHAAIEERTRSVGMTIVRSCYRPMQMLFLEPMCLNLCIFSAILLGIIYLFFGAFNQTFGATYNFSISKIGLSFLGLLVGMVLGVSTDPFWRRNFARLVKQRENEIGGPVGTYDPEWRLPPAILGAPAVTIGLFIFAWTMYSHVHWIAPIIGSGVFGFGVILVYSGIFTFLVDAYPLYAASALAANSFLRSMFATVFPLFGHQKKVYSRLGFNWASCLLAFLTLAMLPFPYIFYRYGSRIRKRSRFAAVA</sequence>
<feature type="transmembrane region" description="Helical" evidence="7">
    <location>
        <begin position="300"/>
        <end position="321"/>
    </location>
</feature>
<keyword evidence="4 7" id="KW-1133">Transmembrane helix</keyword>